<protein>
    <recommendedName>
        <fullName evidence="2">dTDP-4-dehydrorhamnose reductase</fullName>
        <ecNumber evidence="2">1.1.1.133</ecNumber>
    </recommendedName>
</protein>
<dbReference type="Proteomes" id="UP001168575">
    <property type="component" value="Unassembled WGS sequence"/>
</dbReference>
<organism evidence="4 5">
    <name type="scientific">Phoenicibacter congonensis</name>
    <dbReference type="NCBI Taxonomy" id="1944646"/>
    <lineage>
        <taxon>Bacteria</taxon>
        <taxon>Bacillati</taxon>
        <taxon>Actinomycetota</taxon>
        <taxon>Coriobacteriia</taxon>
        <taxon>Eggerthellales</taxon>
        <taxon>Eggerthellaceae</taxon>
        <taxon>Phoenicibacter</taxon>
    </lineage>
</organism>
<dbReference type="EMBL" id="JAUMVS010000006">
    <property type="protein sequence ID" value="MDO4841221.1"/>
    <property type="molecule type" value="Genomic_DNA"/>
</dbReference>
<comment type="pathway">
    <text evidence="2">Carbohydrate biosynthesis; dTDP-L-rhamnose biosynthesis.</text>
</comment>
<proteinExistence type="inferred from homology"/>
<feature type="domain" description="RmlD-like substrate binding" evidence="3">
    <location>
        <begin position="7"/>
        <end position="277"/>
    </location>
</feature>
<dbReference type="EC" id="1.1.1.133" evidence="2"/>
<comment type="function">
    <text evidence="2">Catalyzes the reduction of dTDP-6-deoxy-L-lyxo-4-hexulose to yield dTDP-L-rhamnose.</text>
</comment>
<dbReference type="InterPro" id="IPR036291">
    <property type="entry name" value="NAD(P)-bd_dom_sf"/>
</dbReference>
<dbReference type="InterPro" id="IPR029903">
    <property type="entry name" value="RmlD-like-bd"/>
</dbReference>
<reference evidence="4" key="1">
    <citation type="submission" date="2023-07" db="EMBL/GenBank/DDBJ databases">
        <title>Between Cages and Wild: Unraveling the Impact of Captivity on Animal Microbiomes and Antimicrobial Resistance.</title>
        <authorList>
            <person name="Schmartz G.P."/>
            <person name="Rehner J."/>
            <person name="Schuff M.J."/>
            <person name="Becker S.L."/>
            <person name="Kravczyk M."/>
            <person name="Gurevich A."/>
            <person name="Francke R."/>
            <person name="Mueller R."/>
            <person name="Keller V."/>
            <person name="Keller A."/>
        </authorList>
    </citation>
    <scope>NUCLEOTIDE SEQUENCE</scope>
    <source>
        <strain evidence="4">S12M_St_49</strain>
    </source>
</reference>
<dbReference type="Pfam" id="PF04321">
    <property type="entry name" value="RmlD_sub_bind"/>
    <property type="match status" value="1"/>
</dbReference>
<comment type="caution">
    <text evidence="4">The sequence shown here is derived from an EMBL/GenBank/DDBJ whole genome shotgun (WGS) entry which is preliminary data.</text>
</comment>
<dbReference type="InterPro" id="IPR005913">
    <property type="entry name" value="dTDP_dehydrorham_reduct"/>
</dbReference>
<keyword evidence="2" id="KW-0521">NADP</keyword>
<evidence type="ECO:0000256" key="1">
    <source>
        <dbReference type="ARBA" id="ARBA00010944"/>
    </source>
</evidence>
<sequence>MQPKNVVWITGAAGRLGSAIEKELDHEKYMIIPTDAEVDITDLTTVNDAVSNYRPEFIINCAAMASKSDAERNPDLAFKVNALGARNLAIAASGVGATLVHLSTDDVFSGIAPHPLNEFDATVPISVFGRSKAAGERLVRELCPSHIIIRSSWVYAVHENDFLFKYIQQVKNGEKAVVPANQFAAPTSASTMAKFMVAAIESGEFGTFHAVSQGICSRHEFVKTAFDMLGIPLTSLTSSNEFRDSYSIELDDLMMRLTGVYEMPTWQEDLRQNIDQYANLV</sequence>
<evidence type="ECO:0000256" key="2">
    <source>
        <dbReference type="RuleBase" id="RU364082"/>
    </source>
</evidence>
<comment type="similarity">
    <text evidence="1 2">Belongs to the dTDP-4-dehydrorhamnose reductase family.</text>
</comment>
<evidence type="ECO:0000313" key="4">
    <source>
        <dbReference type="EMBL" id="MDO4841221.1"/>
    </source>
</evidence>
<name>A0AA43RI22_9ACTN</name>
<dbReference type="PANTHER" id="PTHR10491:SF4">
    <property type="entry name" value="METHIONINE ADENOSYLTRANSFERASE 2 SUBUNIT BETA"/>
    <property type="match status" value="1"/>
</dbReference>
<dbReference type="Gene3D" id="3.40.50.720">
    <property type="entry name" value="NAD(P)-binding Rossmann-like Domain"/>
    <property type="match status" value="1"/>
</dbReference>
<evidence type="ECO:0000313" key="5">
    <source>
        <dbReference type="Proteomes" id="UP001168575"/>
    </source>
</evidence>
<gene>
    <name evidence="4" type="ORF">Q3982_00895</name>
</gene>
<dbReference type="GO" id="GO:0019305">
    <property type="term" value="P:dTDP-rhamnose biosynthetic process"/>
    <property type="evidence" value="ECO:0007669"/>
    <property type="project" value="TreeGrafter"/>
</dbReference>
<keyword evidence="5" id="KW-1185">Reference proteome</keyword>
<keyword evidence="2" id="KW-0560">Oxidoreductase</keyword>
<dbReference type="SUPFAM" id="SSF51735">
    <property type="entry name" value="NAD(P)-binding Rossmann-fold domains"/>
    <property type="match status" value="1"/>
</dbReference>
<dbReference type="CDD" id="cd05254">
    <property type="entry name" value="dTDP_HR_like_SDR_e"/>
    <property type="match status" value="1"/>
</dbReference>
<dbReference type="GO" id="GO:0008831">
    <property type="term" value="F:dTDP-4-dehydrorhamnose reductase activity"/>
    <property type="evidence" value="ECO:0007669"/>
    <property type="project" value="UniProtKB-EC"/>
</dbReference>
<dbReference type="AlphaFoldDB" id="A0AA43RI22"/>
<accession>A0AA43RI22</accession>
<dbReference type="PANTHER" id="PTHR10491">
    <property type="entry name" value="DTDP-4-DEHYDRORHAMNOSE REDUCTASE"/>
    <property type="match status" value="1"/>
</dbReference>
<evidence type="ECO:0000259" key="3">
    <source>
        <dbReference type="Pfam" id="PF04321"/>
    </source>
</evidence>
<dbReference type="Gene3D" id="3.90.25.10">
    <property type="entry name" value="UDP-galactose 4-epimerase, domain 1"/>
    <property type="match status" value="1"/>
</dbReference>
<dbReference type="GO" id="GO:0005829">
    <property type="term" value="C:cytosol"/>
    <property type="evidence" value="ECO:0007669"/>
    <property type="project" value="TreeGrafter"/>
</dbReference>